<gene>
    <name evidence="1" type="ORF">AFUS01_LOCUS6910</name>
</gene>
<name>A0A8J2NLH1_9HEXA</name>
<keyword evidence="2" id="KW-1185">Reference proteome</keyword>
<accession>A0A8J2NLH1</accession>
<evidence type="ECO:0000313" key="1">
    <source>
        <dbReference type="EMBL" id="CAG7717451.1"/>
    </source>
</evidence>
<dbReference type="Proteomes" id="UP000708208">
    <property type="component" value="Unassembled WGS sequence"/>
</dbReference>
<feature type="non-terminal residue" evidence="1">
    <location>
        <position position="1"/>
    </location>
</feature>
<sequence>LCSCSQVHTGPVSLYSITFYNEFLAARERVVQPSWIDVEGLYFLSGTRILYLGIMLSHR</sequence>
<feature type="non-terminal residue" evidence="1">
    <location>
        <position position="59"/>
    </location>
</feature>
<dbReference type="EMBL" id="CAJVCH010045988">
    <property type="protein sequence ID" value="CAG7717451.1"/>
    <property type="molecule type" value="Genomic_DNA"/>
</dbReference>
<organism evidence="1 2">
    <name type="scientific">Allacma fusca</name>
    <dbReference type="NCBI Taxonomy" id="39272"/>
    <lineage>
        <taxon>Eukaryota</taxon>
        <taxon>Metazoa</taxon>
        <taxon>Ecdysozoa</taxon>
        <taxon>Arthropoda</taxon>
        <taxon>Hexapoda</taxon>
        <taxon>Collembola</taxon>
        <taxon>Symphypleona</taxon>
        <taxon>Sminthuridae</taxon>
        <taxon>Allacma</taxon>
    </lineage>
</organism>
<comment type="caution">
    <text evidence="1">The sequence shown here is derived from an EMBL/GenBank/DDBJ whole genome shotgun (WGS) entry which is preliminary data.</text>
</comment>
<reference evidence="1" key="1">
    <citation type="submission" date="2021-06" db="EMBL/GenBank/DDBJ databases">
        <authorList>
            <person name="Hodson N. C."/>
            <person name="Mongue J. A."/>
            <person name="Jaron S. K."/>
        </authorList>
    </citation>
    <scope>NUCLEOTIDE SEQUENCE</scope>
</reference>
<dbReference type="AlphaFoldDB" id="A0A8J2NLH1"/>
<proteinExistence type="predicted"/>
<evidence type="ECO:0000313" key="2">
    <source>
        <dbReference type="Proteomes" id="UP000708208"/>
    </source>
</evidence>
<protein>
    <submittedName>
        <fullName evidence="1">Uncharacterized protein</fullName>
    </submittedName>
</protein>